<dbReference type="OrthoDB" id="1429660at2"/>
<keyword evidence="1" id="KW-0812">Transmembrane</keyword>
<feature type="transmembrane region" description="Helical" evidence="1">
    <location>
        <begin position="26"/>
        <end position="47"/>
    </location>
</feature>
<evidence type="ECO:0000256" key="1">
    <source>
        <dbReference type="SAM" id="Phobius"/>
    </source>
</evidence>
<dbReference type="AlphaFoldDB" id="A0A5C1HSI8"/>
<organism evidence="2 3">
    <name type="scientific">Mucilaginibacter rubeus</name>
    <dbReference type="NCBI Taxonomy" id="2027860"/>
    <lineage>
        <taxon>Bacteria</taxon>
        <taxon>Pseudomonadati</taxon>
        <taxon>Bacteroidota</taxon>
        <taxon>Sphingobacteriia</taxon>
        <taxon>Sphingobacteriales</taxon>
        <taxon>Sphingobacteriaceae</taxon>
        <taxon>Mucilaginibacter</taxon>
    </lineage>
</organism>
<evidence type="ECO:0008006" key="4">
    <source>
        <dbReference type="Google" id="ProtNLM"/>
    </source>
</evidence>
<proteinExistence type="predicted"/>
<dbReference type="KEGG" id="mrub:DEO27_002650"/>
<keyword evidence="1" id="KW-0472">Membrane</keyword>
<sequence>MTNNELANIKASGRWPVKFSDFYRHYFFATIPLGCIFVAITMLYNAFEFHNNELKMPGTIGLSIFILFFIFVIKRLYQNQVFEKYQVTDEVLNNLKKVLKSLHFHNVRYYERGYFKCTSGVSWFSWGEEITIIIDDNYLLINSRPNQPIALYEDRKNVKSIIKSLQSIYNNANI</sequence>
<keyword evidence="1" id="KW-1133">Transmembrane helix</keyword>
<name>A0A5C1HSI8_9SPHI</name>
<accession>A0A5C1HSI8</accession>
<protein>
    <recommendedName>
        <fullName evidence="4">YcxB family protein</fullName>
    </recommendedName>
</protein>
<evidence type="ECO:0000313" key="2">
    <source>
        <dbReference type="EMBL" id="QEM08957.1"/>
    </source>
</evidence>
<evidence type="ECO:0000313" key="3">
    <source>
        <dbReference type="Proteomes" id="UP000251402"/>
    </source>
</evidence>
<feature type="transmembrane region" description="Helical" evidence="1">
    <location>
        <begin position="59"/>
        <end position="77"/>
    </location>
</feature>
<reference evidence="2" key="1">
    <citation type="submission" date="2019-08" db="EMBL/GenBank/DDBJ databases">
        <title>Comparative genome analysis confer to the adaptation heavy metal polluted environment.</title>
        <authorList>
            <person name="Li Y."/>
        </authorList>
    </citation>
    <scope>NUCLEOTIDE SEQUENCE [LARGE SCALE GENOMIC DNA]</scope>
    <source>
        <strain evidence="2">P1</strain>
    </source>
</reference>
<dbReference type="EMBL" id="CP043450">
    <property type="protein sequence ID" value="QEM08957.1"/>
    <property type="molecule type" value="Genomic_DNA"/>
</dbReference>
<dbReference type="Proteomes" id="UP000251402">
    <property type="component" value="Chromosome"/>
</dbReference>
<dbReference type="RefSeq" id="WP_112569456.1">
    <property type="nucleotide sequence ID" value="NZ_CP043450.1"/>
</dbReference>
<keyword evidence="3" id="KW-1185">Reference proteome</keyword>
<gene>
    <name evidence="2" type="ORF">DEO27_002650</name>
</gene>